<feature type="compositionally biased region" description="Polar residues" evidence="1">
    <location>
        <begin position="26"/>
        <end position="36"/>
    </location>
</feature>
<dbReference type="EMBL" id="KE148169">
    <property type="protein sequence ID" value="EPE03270.1"/>
    <property type="molecule type" value="Genomic_DNA"/>
</dbReference>
<reference evidence="2 3" key="1">
    <citation type="journal article" date="2013" name="BMC Genomics">
        <title>The genome and transcriptome of the pine saprophyte Ophiostoma piceae, and a comparison with the bark beetle-associated pine pathogen Grosmannia clavigera.</title>
        <authorList>
            <person name="Haridas S."/>
            <person name="Wang Y."/>
            <person name="Lim L."/>
            <person name="Massoumi Alamouti S."/>
            <person name="Jackman S."/>
            <person name="Docking R."/>
            <person name="Robertson G."/>
            <person name="Birol I."/>
            <person name="Bohlmann J."/>
            <person name="Breuil C."/>
        </authorList>
    </citation>
    <scope>NUCLEOTIDE SEQUENCE [LARGE SCALE GENOMIC DNA]</scope>
    <source>
        <strain evidence="2 3">UAMH 11346</strain>
    </source>
</reference>
<protein>
    <submittedName>
        <fullName evidence="2">Uncharacterized protein</fullName>
    </submittedName>
</protein>
<proteinExistence type="predicted"/>
<feature type="region of interest" description="Disordered" evidence="1">
    <location>
        <begin position="329"/>
        <end position="350"/>
    </location>
</feature>
<dbReference type="HOGENOM" id="CLU_450623_0_0_1"/>
<feature type="region of interest" description="Disordered" evidence="1">
    <location>
        <begin position="221"/>
        <end position="288"/>
    </location>
</feature>
<dbReference type="OrthoDB" id="5232423at2759"/>
<organism evidence="2 3">
    <name type="scientific">Ophiostoma piceae (strain UAMH 11346)</name>
    <name type="common">Sap stain fungus</name>
    <dbReference type="NCBI Taxonomy" id="1262450"/>
    <lineage>
        <taxon>Eukaryota</taxon>
        <taxon>Fungi</taxon>
        <taxon>Dikarya</taxon>
        <taxon>Ascomycota</taxon>
        <taxon>Pezizomycotina</taxon>
        <taxon>Sordariomycetes</taxon>
        <taxon>Sordariomycetidae</taxon>
        <taxon>Ophiostomatales</taxon>
        <taxon>Ophiostomataceae</taxon>
        <taxon>Ophiostoma</taxon>
    </lineage>
</organism>
<feature type="region of interest" description="Disordered" evidence="1">
    <location>
        <begin position="1"/>
        <end position="36"/>
    </location>
</feature>
<evidence type="ECO:0000313" key="3">
    <source>
        <dbReference type="Proteomes" id="UP000016923"/>
    </source>
</evidence>
<evidence type="ECO:0000313" key="2">
    <source>
        <dbReference type="EMBL" id="EPE03270.1"/>
    </source>
</evidence>
<dbReference type="PROSITE" id="PS51419">
    <property type="entry name" value="RAB"/>
    <property type="match status" value="1"/>
</dbReference>
<feature type="compositionally biased region" description="Basic and acidic residues" evidence="1">
    <location>
        <begin position="270"/>
        <end position="279"/>
    </location>
</feature>
<dbReference type="InterPro" id="IPR027417">
    <property type="entry name" value="P-loop_NTPase"/>
</dbReference>
<dbReference type="SUPFAM" id="SSF52540">
    <property type="entry name" value="P-loop containing nucleoside triphosphate hydrolases"/>
    <property type="match status" value="1"/>
</dbReference>
<feature type="compositionally biased region" description="Polar residues" evidence="1">
    <location>
        <begin position="530"/>
        <end position="542"/>
    </location>
</feature>
<feature type="compositionally biased region" description="Basic residues" evidence="1">
    <location>
        <begin position="7"/>
        <end position="24"/>
    </location>
</feature>
<feature type="region of interest" description="Disordered" evidence="1">
    <location>
        <begin position="520"/>
        <end position="542"/>
    </location>
</feature>
<keyword evidence="3" id="KW-1185">Reference proteome</keyword>
<feature type="compositionally biased region" description="Low complexity" evidence="1">
    <location>
        <begin position="221"/>
        <end position="235"/>
    </location>
</feature>
<dbReference type="STRING" id="1262450.S3CRJ7"/>
<dbReference type="Gene3D" id="3.40.50.300">
    <property type="entry name" value="P-loop containing nucleotide triphosphate hydrolases"/>
    <property type="match status" value="2"/>
</dbReference>
<sequence>MDSETRTRRHNRLHSNTFWHRHHSQQPDTTTSTNTLSSIDDAEQDINILILGDHGSGKTCLNARYVLRQFVNTGGAAQLTGGHKLVTVDPPASISTSATISSSSQVHLIVQDFPCGPWQETIDNRVPDGSVPLTGDYIYATLQSDFRQSLLTRADAVMLVCNPWSKASFEWINGVKNDGGNSPGGDGDEDGGIVNEVLEAARRKNLPRRVELLLDSLSESTSTHYYRTSNENAAKSKSKNKNLNKNSNTDTHAPTALGRPAPQINVSLPGDERREKQDRSAPTPSAPYDYELEYPVLVVGTASDRLAENGGDLPRKVRKADGQALARRFRLHGEGDTDNDEDPDARTPDGTLYTSRYMEVSARKDENVDEAFMWLIQRVLEQKARARERKRRQDAVAAFRRRVTEETERQQNHQSVGYWMAAAAEPVASLLWASQAAVTSCFRTKTARPVATPNATTAAAATIPYTVTPTVNPPMSTGQLAATDVLPPMAELPVDTTASLVESRGETPISREAVIDIGAESDGEELGFGRTTSNTDSDTASLPSLVTDTMSIYDVPIHDGYRFRSESRGPSTPVAVGPVLRPDANVGKAGRADVELGELSRPDVWI</sequence>
<accession>S3CRJ7</accession>
<name>S3CRJ7_OPHP1</name>
<dbReference type="AlphaFoldDB" id="S3CRJ7"/>
<dbReference type="VEuPathDB" id="FungiDB:F503_02008"/>
<evidence type="ECO:0000256" key="1">
    <source>
        <dbReference type="SAM" id="MobiDB-lite"/>
    </source>
</evidence>
<gene>
    <name evidence="2" type="ORF">F503_02008</name>
</gene>
<dbReference type="Proteomes" id="UP000016923">
    <property type="component" value="Unassembled WGS sequence"/>
</dbReference>